<evidence type="ECO:0000313" key="4">
    <source>
        <dbReference type="EMBL" id="SVC88253.1"/>
    </source>
</evidence>
<dbReference type="Gene3D" id="2.60.40.10">
    <property type="entry name" value="Immunoglobulins"/>
    <property type="match status" value="1"/>
</dbReference>
<feature type="region of interest" description="Disordered" evidence="2">
    <location>
        <begin position="61"/>
        <end position="114"/>
    </location>
</feature>
<evidence type="ECO:0000259" key="3">
    <source>
        <dbReference type="Pfam" id="PF13205"/>
    </source>
</evidence>
<keyword evidence="1" id="KW-0732">Signal</keyword>
<evidence type="ECO:0000256" key="2">
    <source>
        <dbReference type="SAM" id="MobiDB-lite"/>
    </source>
</evidence>
<name>A0A382QRY8_9ZZZZ</name>
<feature type="region of interest" description="Disordered" evidence="2">
    <location>
        <begin position="127"/>
        <end position="146"/>
    </location>
</feature>
<reference evidence="4" key="1">
    <citation type="submission" date="2018-05" db="EMBL/GenBank/DDBJ databases">
        <authorList>
            <person name="Lanie J.A."/>
            <person name="Ng W.-L."/>
            <person name="Kazmierczak K.M."/>
            <person name="Andrzejewski T.M."/>
            <person name="Davidsen T.M."/>
            <person name="Wayne K.J."/>
            <person name="Tettelin H."/>
            <person name="Glass J.I."/>
            <person name="Rusch D."/>
            <person name="Podicherti R."/>
            <person name="Tsui H.-C.T."/>
            <person name="Winkler M.E."/>
        </authorList>
    </citation>
    <scope>NUCLEOTIDE SEQUENCE</scope>
</reference>
<evidence type="ECO:0000256" key="1">
    <source>
        <dbReference type="ARBA" id="ARBA00022729"/>
    </source>
</evidence>
<gene>
    <name evidence="4" type="ORF">METZ01_LOCUS341107</name>
</gene>
<organism evidence="4">
    <name type="scientific">marine metagenome</name>
    <dbReference type="NCBI Taxonomy" id="408172"/>
    <lineage>
        <taxon>unclassified sequences</taxon>
        <taxon>metagenomes</taxon>
        <taxon>ecological metagenomes</taxon>
    </lineage>
</organism>
<dbReference type="Gene3D" id="3.30.420.430">
    <property type="match status" value="1"/>
</dbReference>
<feature type="domain" description="SbsA Ig-like" evidence="3">
    <location>
        <begin position="21"/>
        <end position="83"/>
    </location>
</feature>
<proteinExistence type="predicted"/>
<feature type="non-terminal residue" evidence="4">
    <location>
        <position position="1"/>
    </location>
</feature>
<dbReference type="InterPro" id="IPR032812">
    <property type="entry name" value="SbsA_Ig"/>
</dbReference>
<feature type="compositionally biased region" description="Low complexity" evidence="2">
    <location>
        <begin position="95"/>
        <end position="110"/>
    </location>
</feature>
<dbReference type="Pfam" id="PF13205">
    <property type="entry name" value="Big_5"/>
    <property type="match status" value="1"/>
</dbReference>
<dbReference type="InterPro" id="IPR013783">
    <property type="entry name" value="Ig-like_fold"/>
</dbReference>
<sequence>SITTNTANTSCSGTFQVSSNNFSSCVQMTASSPYTSNNETFTVDPSDNLTDNTTFKIRVTTGVKDPSGNSMSSDNTTGTGFTTQDGAPPTAPIVSGTTPTNDTTPTWSWSSGGGGNGTYRYKLDSSDLTSGATQTTSTSYTPGSGISEASHTLYVQEQDADGQWSSSGSREIVIDTTAPTVSSVAITSATGILNNLLNAGDVVSVTATFSENVLVTNTPQLPLNVGGTSRTANYTSGSGNTPLVFQYTIQAGETDSDGISIGANVLALNSGTIRDAAGNNATLTHSAVSANTSYKVDTTAPTANFTAATDDVGTVTGALTSGNTTDDTA</sequence>
<dbReference type="EMBL" id="UINC01116482">
    <property type="protein sequence ID" value="SVC88253.1"/>
    <property type="molecule type" value="Genomic_DNA"/>
</dbReference>
<feature type="compositionally biased region" description="Polar residues" evidence="2">
    <location>
        <begin position="67"/>
        <end position="85"/>
    </location>
</feature>
<feature type="non-terminal residue" evidence="4">
    <location>
        <position position="329"/>
    </location>
</feature>
<dbReference type="AlphaFoldDB" id="A0A382QRY8"/>
<accession>A0A382QRY8</accession>
<protein>
    <recommendedName>
        <fullName evidence="3">SbsA Ig-like domain-containing protein</fullName>
    </recommendedName>
</protein>